<feature type="transmembrane region" description="Helical" evidence="1">
    <location>
        <begin position="23"/>
        <end position="46"/>
    </location>
</feature>
<keyword evidence="1" id="KW-0812">Transmembrane</keyword>
<evidence type="ECO:0000256" key="1">
    <source>
        <dbReference type="SAM" id="Phobius"/>
    </source>
</evidence>
<evidence type="ECO:0000313" key="2">
    <source>
        <dbReference type="EMBL" id="MBX15138.1"/>
    </source>
</evidence>
<dbReference type="EMBL" id="GGEC01034654">
    <property type="protein sequence ID" value="MBX15138.1"/>
    <property type="molecule type" value="Transcribed_RNA"/>
</dbReference>
<sequence>MLQSGQGCFSEALNAFLFEKSMLVVQLMFILWWNWLLSQQLLTIWLENNPTRKLEEGMVVISV</sequence>
<organism evidence="2">
    <name type="scientific">Rhizophora mucronata</name>
    <name type="common">Asiatic mangrove</name>
    <dbReference type="NCBI Taxonomy" id="61149"/>
    <lineage>
        <taxon>Eukaryota</taxon>
        <taxon>Viridiplantae</taxon>
        <taxon>Streptophyta</taxon>
        <taxon>Embryophyta</taxon>
        <taxon>Tracheophyta</taxon>
        <taxon>Spermatophyta</taxon>
        <taxon>Magnoliopsida</taxon>
        <taxon>eudicotyledons</taxon>
        <taxon>Gunneridae</taxon>
        <taxon>Pentapetalae</taxon>
        <taxon>rosids</taxon>
        <taxon>fabids</taxon>
        <taxon>Malpighiales</taxon>
        <taxon>Rhizophoraceae</taxon>
        <taxon>Rhizophora</taxon>
    </lineage>
</organism>
<protein>
    <submittedName>
        <fullName evidence="2">Uncharacterized protein</fullName>
    </submittedName>
</protein>
<reference evidence="2" key="1">
    <citation type="submission" date="2018-02" db="EMBL/GenBank/DDBJ databases">
        <title>Rhizophora mucronata_Transcriptome.</title>
        <authorList>
            <person name="Meera S.P."/>
            <person name="Sreeshan A."/>
            <person name="Augustine A."/>
        </authorList>
    </citation>
    <scope>NUCLEOTIDE SEQUENCE</scope>
    <source>
        <tissue evidence="2">Leaf</tissue>
    </source>
</reference>
<keyword evidence="1" id="KW-0472">Membrane</keyword>
<dbReference type="AlphaFoldDB" id="A0A2P2LAX7"/>
<proteinExistence type="predicted"/>
<accession>A0A2P2LAX7</accession>
<keyword evidence="1" id="KW-1133">Transmembrane helix</keyword>
<name>A0A2P2LAX7_RHIMU</name>